<organism evidence="2 3">
    <name type="scientific">Planoprotostelium fungivorum</name>
    <dbReference type="NCBI Taxonomy" id="1890364"/>
    <lineage>
        <taxon>Eukaryota</taxon>
        <taxon>Amoebozoa</taxon>
        <taxon>Evosea</taxon>
        <taxon>Variosea</taxon>
        <taxon>Cavosteliida</taxon>
        <taxon>Cavosteliaceae</taxon>
        <taxon>Planoprotostelium</taxon>
    </lineage>
</organism>
<accession>A0A2P6NAP1</accession>
<protein>
    <submittedName>
        <fullName evidence="2">Uncharacterized protein</fullName>
    </submittedName>
</protein>
<sequence>MQDQQGPTVDRSFKDDSQARSYEYCGTEAVSAEGTSAFDSNQAFAPCFPFLLNDSPPVNVISSLKWIMIARVTVLFFLLRVGFTVANCSPCGSYQSIGSTTYYCNGCTGSMNINNNQCSCGDGSRCLTCSEGGGTTGGGGNVSPTCSYSGLTAYPNPFTSRSMTNITSLDLRGGVTGYVYIDGADDSFTAYWMDAKNSNTFISGGSPWTYYVSPSVTSKVKCYSVPNLNIGATQGLALGLECGNIFQSCNSLSWNYYLMDAYGNIAARDYNQRAPTTRAVTTYNPTFNPTTNNAPPTFIQGPETVVVGTAGTVLSNLALVAVIALALWM</sequence>
<evidence type="ECO:0000313" key="2">
    <source>
        <dbReference type="EMBL" id="PRP81009.1"/>
    </source>
</evidence>
<dbReference type="Proteomes" id="UP000241769">
    <property type="component" value="Unassembled WGS sequence"/>
</dbReference>
<proteinExistence type="predicted"/>
<keyword evidence="1" id="KW-1133">Transmembrane helix</keyword>
<keyword evidence="3" id="KW-1185">Reference proteome</keyword>
<dbReference type="EMBL" id="MDYQ01000132">
    <property type="protein sequence ID" value="PRP81009.1"/>
    <property type="molecule type" value="Genomic_DNA"/>
</dbReference>
<dbReference type="AlphaFoldDB" id="A0A2P6NAP1"/>
<keyword evidence="1" id="KW-0812">Transmembrane</keyword>
<reference evidence="2 3" key="1">
    <citation type="journal article" date="2018" name="Genome Biol. Evol.">
        <title>Multiple Roots of Fruiting Body Formation in Amoebozoa.</title>
        <authorList>
            <person name="Hillmann F."/>
            <person name="Forbes G."/>
            <person name="Novohradska S."/>
            <person name="Ferling I."/>
            <person name="Riege K."/>
            <person name="Groth M."/>
            <person name="Westermann M."/>
            <person name="Marz M."/>
            <person name="Spaller T."/>
            <person name="Winckler T."/>
            <person name="Schaap P."/>
            <person name="Glockner G."/>
        </authorList>
    </citation>
    <scope>NUCLEOTIDE SEQUENCE [LARGE SCALE GENOMIC DNA]</scope>
    <source>
        <strain evidence="2 3">Jena</strain>
    </source>
</reference>
<keyword evidence="1" id="KW-0472">Membrane</keyword>
<feature type="transmembrane region" description="Helical" evidence="1">
    <location>
        <begin position="305"/>
        <end position="328"/>
    </location>
</feature>
<evidence type="ECO:0000313" key="3">
    <source>
        <dbReference type="Proteomes" id="UP000241769"/>
    </source>
</evidence>
<dbReference type="InParanoid" id="A0A2P6NAP1"/>
<gene>
    <name evidence="2" type="ORF">PROFUN_11161</name>
</gene>
<comment type="caution">
    <text evidence="2">The sequence shown here is derived from an EMBL/GenBank/DDBJ whole genome shotgun (WGS) entry which is preliminary data.</text>
</comment>
<evidence type="ECO:0000256" key="1">
    <source>
        <dbReference type="SAM" id="Phobius"/>
    </source>
</evidence>
<name>A0A2P6NAP1_9EUKA</name>